<keyword evidence="1" id="KW-0560">Oxidoreductase</keyword>
<reference evidence="1" key="1">
    <citation type="submission" date="2023-07" db="EMBL/GenBank/DDBJ databases">
        <title>Sequencing the genomes of 1000 actinobacteria strains.</title>
        <authorList>
            <person name="Klenk H.-P."/>
        </authorList>
    </citation>
    <scope>NUCLEOTIDE SEQUENCE</scope>
    <source>
        <strain evidence="1">DSM 45977</strain>
    </source>
</reference>
<evidence type="ECO:0000313" key="2">
    <source>
        <dbReference type="Proteomes" id="UP001180845"/>
    </source>
</evidence>
<sequence>MTRTFYVEVTCRASGSNAEEFEEHLEQVMEALQDEPGVADADIGADLDEMLVDFCLHVRAESAADAVAQAHTVVRSALHAAGAATPGWEKMDQALASEEAISTVRPAGLASA</sequence>
<comment type="caution">
    <text evidence="1">The sequence shown here is derived from an EMBL/GenBank/DDBJ whole genome shotgun (WGS) entry which is preliminary data.</text>
</comment>
<dbReference type="Proteomes" id="UP001180845">
    <property type="component" value="Unassembled WGS sequence"/>
</dbReference>
<gene>
    <name evidence="1" type="ORF">JOF55_001174</name>
</gene>
<accession>A0AAE3Z9V4</accession>
<dbReference type="GO" id="GO:0004497">
    <property type="term" value="F:monooxygenase activity"/>
    <property type="evidence" value="ECO:0007669"/>
    <property type="project" value="UniProtKB-KW"/>
</dbReference>
<evidence type="ECO:0000313" key="1">
    <source>
        <dbReference type="EMBL" id="MDR7300993.1"/>
    </source>
</evidence>
<name>A0AAE3Z9V4_9ACTN</name>
<dbReference type="AlphaFoldDB" id="A0AAE3Z9V4"/>
<keyword evidence="1" id="KW-0503">Monooxygenase</keyword>
<proteinExistence type="predicted"/>
<organism evidence="1 2">
    <name type="scientific">Haloactinomyces albus</name>
    <dbReference type="NCBI Taxonomy" id="1352928"/>
    <lineage>
        <taxon>Bacteria</taxon>
        <taxon>Bacillati</taxon>
        <taxon>Actinomycetota</taxon>
        <taxon>Actinomycetes</taxon>
        <taxon>Actinopolysporales</taxon>
        <taxon>Actinopolysporaceae</taxon>
        <taxon>Haloactinomyces</taxon>
    </lineage>
</organism>
<keyword evidence="2" id="KW-1185">Reference proteome</keyword>
<dbReference type="EMBL" id="JAVDXW010000001">
    <property type="protein sequence ID" value="MDR7300993.1"/>
    <property type="molecule type" value="Genomic_DNA"/>
</dbReference>
<dbReference type="RefSeq" id="WP_310270673.1">
    <property type="nucleotide sequence ID" value="NZ_JAVDXW010000001.1"/>
</dbReference>
<protein>
    <submittedName>
        <fullName evidence="1">Quinol monooxygenase YgiN</fullName>
    </submittedName>
</protein>